<dbReference type="SUPFAM" id="SSF48452">
    <property type="entry name" value="TPR-like"/>
    <property type="match status" value="1"/>
</dbReference>
<keyword evidence="3" id="KW-1185">Reference proteome</keyword>
<evidence type="ECO:0000313" key="3">
    <source>
        <dbReference type="Proteomes" id="UP000661507"/>
    </source>
</evidence>
<protein>
    <recommendedName>
        <fullName evidence="4">Tetratricopeptide repeat protein</fullName>
    </recommendedName>
</protein>
<evidence type="ECO:0000256" key="1">
    <source>
        <dbReference type="PROSITE-ProRule" id="PRU00339"/>
    </source>
</evidence>
<dbReference type="PROSITE" id="PS50005">
    <property type="entry name" value="TPR"/>
    <property type="match status" value="1"/>
</dbReference>
<name>A0A917KD20_9PROT</name>
<feature type="repeat" description="TPR" evidence="1">
    <location>
        <begin position="299"/>
        <end position="332"/>
    </location>
</feature>
<keyword evidence="1" id="KW-0802">TPR repeat</keyword>
<evidence type="ECO:0008006" key="4">
    <source>
        <dbReference type="Google" id="ProtNLM"/>
    </source>
</evidence>
<dbReference type="AlphaFoldDB" id="A0A917KD20"/>
<organism evidence="2 3">
    <name type="scientific">Neoroseomonas lacus</name>
    <dbReference type="NCBI Taxonomy" id="287609"/>
    <lineage>
        <taxon>Bacteria</taxon>
        <taxon>Pseudomonadati</taxon>
        <taxon>Pseudomonadota</taxon>
        <taxon>Alphaproteobacteria</taxon>
        <taxon>Acetobacterales</taxon>
        <taxon>Acetobacteraceae</taxon>
        <taxon>Neoroseomonas</taxon>
    </lineage>
</organism>
<dbReference type="InterPro" id="IPR029058">
    <property type="entry name" value="AB_hydrolase_fold"/>
</dbReference>
<dbReference type="SUPFAM" id="SSF53474">
    <property type="entry name" value="alpha/beta-Hydrolases"/>
    <property type="match status" value="1"/>
</dbReference>
<proteinExistence type="predicted"/>
<gene>
    <name evidence="2" type="ORF">GCM10011320_11050</name>
</gene>
<dbReference type="SMART" id="SM00028">
    <property type="entry name" value="TPR"/>
    <property type="match status" value="2"/>
</dbReference>
<dbReference type="RefSeq" id="WP_188965906.1">
    <property type="nucleotide sequence ID" value="NZ_BMKW01000002.1"/>
</dbReference>
<comment type="caution">
    <text evidence="2">The sequence shown here is derived from an EMBL/GenBank/DDBJ whole genome shotgun (WGS) entry which is preliminary data.</text>
</comment>
<evidence type="ECO:0000313" key="2">
    <source>
        <dbReference type="EMBL" id="GGJ06065.1"/>
    </source>
</evidence>
<dbReference type="InterPro" id="IPR011990">
    <property type="entry name" value="TPR-like_helical_dom_sf"/>
</dbReference>
<dbReference type="Proteomes" id="UP000661507">
    <property type="component" value="Unassembled WGS sequence"/>
</dbReference>
<dbReference type="EMBL" id="BMKW01000002">
    <property type="protein sequence ID" value="GGJ06065.1"/>
    <property type="molecule type" value="Genomic_DNA"/>
</dbReference>
<dbReference type="InterPro" id="IPR019734">
    <property type="entry name" value="TPR_rpt"/>
</dbReference>
<reference evidence="2" key="1">
    <citation type="journal article" date="2014" name="Int. J. Syst. Evol. Microbiol.">
        <title>Complete genome sequence of Corynebacterium casei LMG S-19264T (=DSM 44701T), isolated from a smear-ripened cheese.</title>
        <authorList>
            <consortium name="US DOE Joint Genome Institute (JGI-PGF)"/>
            <person name="Walter F."/>
            <person name="Albersmeier A."/>
            <person name="Kalinowski J."/>
            <person name="Ruckert C."/>
        </authorList>
    </citation>
    <scope>NUCLEOTIDE SEQUENCE</scope>
    <source>
        <strain evidence="2">CGMCC 1.3617</strain>
    </source>
</reference>
<accession>A0A917KD20</accession>
<dbReference type="Gene3D" id="1.25.40.10">
    <property type="entry name" value="Tetratricopeptide repeat domain"/>
    <property type="match status" value="1"/>
</dbReference>
<sequence>MAGNIVFEDAEIRVVHRPGSSDYSLVTFAALGHRPNGDWIWAGPPIEKLDIEAIGIIAHRPNWFPAAAMQAAAPVIRDLLRPRAIGYGYSMGGYAVLKYGRLLGLTHGLAVSPQVSIDPADVPQERRFRPHHDPVLHANMAVVAPDPPPISFVVGDTMWDLDGLHLRQAATLPGVHVIPLPFMRHAAIDRLTSTRVIASVLDLVLAGDAAALREELRRGRSQSAELHLWIGRSAAARGHLGPAERLWARAQALGARPGGIAAVRALALRERLMALFAMRRPREAIAFINTAIEEQGRQVQALVHLGEYLRRRGLPARAAQCFRRAIQTAPRFAPAHLGLLQALQARAGPREIALARSAALENLSHSPADVGAVLALDIDLPAPAESVPIPGQ</sequence>
<reference evidence="2" key="2">
    <citation type="submission" date="2020-09" db="EMBL/GenBank/DDBJ databases">
        <authorList>
            <person name="Sun Q."/>
            <person name="Zhou Y."/>
        </authorList>
    </citation>
    <scope>NUCLEOTIDE SEQUENCE</scope>
    <source>
        <strain evidence="2">CGMCC 1.3617</strain>
    </source>
</reference>